<feature type="region of interest" description="Disordered" evidence="7">
    <location>
        <begin position="492"/>
        <end position="531"/>
    </location>
</feature>
<feature type="transmembrane region" description="Helical" evidence="8">
    <location>
        <begin position="12"/>
        <end position="32"/>
    </location>
</feature>
<feature type="compositionally biased region" description="Low complexity" evidence="7">
    <location>
        <begin position="331"/>
        <end position="474"/>
    </location>
</feature>
<keyword evidence="6" id="KW-0325">Glycoprotein</keyword>
<keyword evidence="2 8" id="KW-0812">Transmembrane</keyword>
<comment type="caution">
    <text evidence="10">The sequence shown here is derived from an EMBL/GenBank/DDBJ whole genome shotgun (WGS) entry which is preliminary data.</text>
</comment>
<feature type="transmembrane region" description="Helical" evidence="8">
    <location>
        <begin position="75"/>
        <end position="99"/>
    </location>
</feature>
<sequence>MGQVPKDMAHALGATMTMISPAVVMGFSIRWAQVYIWIDRPRRSLGILIDQQHSFLSSIPFSILLIIFKRLFTMVVFNTFAIASVAITYLSSVNAAVLVGRTGEPAQPSCTDYTPYVYSGCYTDPAGTEGALLYRWSAAPTQNMTVMQCTAFCKGNDYRYAGLEYYGQCYCGASVHGVATDESKCSYPCTGDKTEACGGSNIISVYSDPTFPTVDSTAISNYKSLGCYSETSSGRTLAWPQKQIAAADMTVNSCLSACRGGGFDFAGVEYGQECYCGVVLGNGTQALSDSTCNKACKGDSTQICGGSSALNLYVATDMDSTKPCQAGPYPSASTSSSTASSTTSTSTSATDTSSTASSSTSTSSVATTSSESSTVSTSATDSSTSSTGVASSSSSSATSSSASTSTVTTTSASSSASSSVPTTSSSCTTTSTSSSTSSSIPTTTSTCLTSSTSSSASSSVPTTTSTSSTLISSTSSSVSTSASTVETTFTSSSASSSVPTTTSTSSSTSSSTSNTSPTITRTSSSSIPTTSATLTIPSTTSFCTKLTTVTPVPSCEYKCGNWCSSPMPDFSDSKSCGIAAEWAAVQVASCFLSAGWPESLKCFEFAGWCSTIKTYCSSSCPGKGCSRSSCKSKYPPVNPNPAPVPAVSVSTSVYPCAPTSAVATTAYTSTTTSTSVPVPTSTNICTQPSNSRYGYTTSSPLGDIPMPCLTCNNLRLDFNVGNIFKLYISSDTNSCKSYKKPSVSDACEDACDAQYTSCKTTYSNSCRSNSFWSIWFGGKDSYDSANSKCYQQWKDCYAANKQPSTVGRCSSWNSGWS</sequence>
<dbReference type="PANTHER" id="PTHR24269:SF16">
    <property type="entry name" value="PROTEIN SLG1"/>
    <property type="match status" value="1"/>
</dbReference>
<evidence type="ECO:0000313" key="11">
    <source>
        <dbReference type="Proteomes" id="UP001629113"/>
    </source>
</evidence>
<protein>
    <submittedName>
        <fullName evidence="10">Wsc domain-containing protein</fullName>
    </submittedName>
</protein>
<dbReference type="PROSITE" id="PS51212">
    <property type="entry name" value="WSC"/>
    <property type="match status" value="2"/>
</dbReference>
<dbReference type="SMART" id="SM00321">
    <property type="entry name" value="WSC"/>
    <property type="match status" value="2"/>
</dbReference>
<keyword evidence="11" id="KW-1185">Reference proteome</keyword>
<evidence type="ECO:0000256" key="2">
    <source>
        <dbReference type="ARBA" id="ARBA00022692"/>
    </source>
</evidence>
<dbReference type="PANTHER" id="PTHR24269">
    <property type="entry name" value="KREMEN PROTEIN"/>
    <property type="match status" value="1"/>
</dbReference>
<keyword evidence="5 8" id="KW-0472">Membrane</keyword>
<evidence type="ECO:0000259" key="9">
    <source>
        <dbReference type="PROSITE" id="PS51212"/>
    </source>
</evidence>
<name>A0ABR4PQH3_9HELO</name>
<reference evidence="10 11" key="1">
    <citation type="submission" date="2024-06" db="EMBL/GenBank/DDBJ databases">
        <title>Complete genome of Phlyctema vagabunda strain 19-DSS-EL-015.</title>
        <authorList>
            <person name="Fiorenzani C."/>
        </authorList>
    </citation>
    <scope>NUCLEOTIDE SEQUENCE [LARGE SCALE GENOMIC DNA]</scope>
    <source>
        <strain evidence="10 11">19-DSS-EL-015</strain>
    </source>
</reference>
<gene>
    <name evidence="10" type="ORF">PVAG01_02375</name>
</gene>
<evidence type="ECO:0000256" key="1">
    <source>
        <dbReference type="ARBA" id="ARBA00004167"/>
    </source>
</evidence>
<keyword evidence="4 8" id="KW-1133">Transmembrane helix</keyword>
<dbReference type="InterPro" id="IPR002889">
    <property type="entry name" value="WSC_carb-bd"/>
</dbReference>
<comment type="subcellular location">
    <subcellularLocation>
        <location evidence="1">Membrane</location>
        <topology evidence="1">Single-pass membrane protein</topology>
    </subcellularLocation>
</comment>
<dbReference type="InterPro" id="IPR051836">
    <property type="entry name" value="Kremen_rcpt"/>
</dbReference>
<evidence type="ECO:0000256" key="3">
    <source>
        <dbReference type="ARBA" id="ARBA00022729"/>
    </source>
</evidence>
<feature type="domain" description="WSC" evidence="9">
    <location>
        <begin position="115"/>
        <end position="209"/>
    </location>
</feature>
<keyword evidence="3" id="KW-0732">Signal</keyword>
<organism evidence="10 11">
    <name type="scientific">Phlyctema vagabunda</name>
    <dbReference type="NCBI Taxonomy" id="108571"/>
    <lineage>
        <taxon>Eukaryota</taxon>
        <taxon>Fungi</taxon>
        <taxon>Dikarya</taxon>
        <taxon>Ascomycota</taxon>
        <taxon>Pezizomycotina</taxon>
        <taxon>Leotiomycetes</taxon>
        <taxon>Helotiales</taxon>
        <taxon>Dermateaceae</taxon>
        <taxon>Phlyctema</taxon>
    </lineage>
</organism>
<feature type="region of interest" description="Disordered" evidence="7">
    <location>
        <begin position="324"/>
        <end position="474"/>
    </location>
</feature>
<evidence type="ECO:0000256" key="6">
    <source>
        <dbReference type="ARBA" id="ARBA00023180"/>
    </source>
</evidence>
<evidence type="ECO:0000313" key="10">
    <source>
        <dbReference type="EMBL" id="KAL3425584.1"/>
    </source>
</evidence>
<dbReference type="EMBL" id="JBFCZG010000002">
    <property type="protein sequence ID" value="KAL3425584.1"/>
    <property type="molecule type" value="Genomic_DNA"/>
</dbReference>
<evidence type="ECO:0000256" key="8">
    <source>
        <dbReference type="SAM" id="Phobius"/>
    </source>
</evidence>
<dbReference type="Pfam" id="PF01822">
    <property type="entry name" value="WSC"/>
    <property type="match status" value="2"/>
</dbReference>
<accession>A0ABR4PQH3</accession>
<dbReference type="Proteomes" id="UP001629113">
    <property type="component" value="Unassembled WGS sequence"/>
</dbReference>
<feature type="domain" description="WSC" evidence="9">
    <location>
        <begin position="221"/>
        <end position="316"/>
    </location>
</feature>
<evidence type="ECO:0000256" key="4">
    <source>
        <dbReference type="ARBA" id="ARBA00022989"/>
    </source>
</evidence>
<evidence type="ECO:0000256" key="7">
    <source>
        <dbReference type="SAM" id="MobiDB-lite"/>
    </source>
</evidence>
<evidence type="ECO:0000256" key="5">
    <source>
        <dbReference type="ARBA" id="ARBA00023136"/>
    </source>
</evidence>
<proteinExistence type="predicted"/>